<accession>A0BG21</accession>
<dbReference type="InterPro" id="IPR002048">
    <property type="entry name" value="EF_hand_dom"/>
</dbReference>
<keyword evidence="2 7" id="KW-0547">Nucleotide-binding</keyword>
<dbReference type="PROSITE" id="PS50222">
    <property type="entry name" value="EF_HAND_2"/>
    <property type="match status" value="4"/>
</dbReference>
<keyword evidence="4" id="KW-0106">Calcium</keyword>
<dbReference type="InParanoid" id="A0BG21"/>
<dbReference type="PROSITE" id="PS50011">
    <property type="entry name" value="PROTEIN_KINASE_DOM"/>
    <property type="match status" value="1"/>
</dbReference>
<dbReference type="GO" id="GO:0005776">
    <property type="term" value="C:autophagosome"/>
    <property type="evidence" value="ECO:0000318"/>
    <property type="project" value="GO_Central"/>
</dbReference>
<dbReference type="OMA" id="HTIDQTL"/>
<dbReference type="InterPro" id="IPR045269">
    <property type="entry name" value="Atg1-like"/>
</dbReference>
<dbReference type="GO" id="GO:0005524">
    <property type="term" value="F:ATP binding"/>
    <property type="evidence" value="ECO:0007669"/>
    <property type="project" value="UniProtKB-UniRule"/>
</dbReference>
<dbReference type="FunFam" id="1.10.238.10:FF:000973">
    <property type="entry name" value="Uncharacterized protein"/>
    <property type="match status" value="1"/>
</dbReference>
<feature type="domain" description="EF-hand" evidence="9">
    <location>
        <begin position="291"/>
        <end position="326"/>
    </location>
</feature>
<feature type="domain" description="Protein kinase" evidence="8">
    <location>
        <begin position="9"/>
        <end position="262"/>
    </location>
</feature>
<dbReference type="PANTHER" id="PTHR24348:SF22">
    <property type="entry name" value="NON-SPECIFIC SERINE_THREONINE PROTEIN KINASE"/>
    <property type="match status" value="1"/>
</dbReference>
<evidence type="ECO:0000256" key="5">
    <source>
        <dbReference type="ARBA" id="ARBA00022840"/>
    </source>
</evidence>
<dbReference type="GO" id="GO:0005509">
    <property type="term" value="F:calcium ion binding"/>
    <property type="evidence" value="ECO:0007669"/>
    <property type="project" value="InterPro"/>
</dbReference>
<dbReference type="GO" id="GO:0005829">
    <property type="term" value="C:cytosol"/>
    <property type="evidence" value="ECO:0000318"/>
    <property type="project" value="GO_Central"/>
</dbReference>
<dbReference type="GO" id="GO:0010506">
    <property type="term" value="P:regulation of autophagy"/>
    <property type="evidence" value="ECO:0000318"/>
    <property type="project" value="GO_Central"/>
</dbReference>
<dbReference type="Gene3D" id="3.30.200.20">
    <property type="entry name" value="Phosphorylase Kinase, domain 1"/>
    <property type="match status" value="1"/>
</dbReference>
<name>A0BG21_PARTE</name>
<keyword evidence="3" id="KW-0418">Kinase</keyword>
<evidence type="ECO:0000256" key="6">
    <source>
        <dbReference type="ARBA" id="ARBA00024334"/>
    </source>
</evidence>
<dbReference type="GO" id="GO:0000407">
    <property type="term" value="C:phagophore assembly site"/>
    <property type="evidence" value="ECO:0000318"/>
    <property type="project" value="GO_Central"/>
</dbReference>
<dbReference type="OrthoDB" id="26525at2759"/>
<keyword evidence="1" id="KW-0808">Transferase</keyword>
<dbReference type="SMART" id="SM00054">
    <property type="entry name" value="EFh"/>
    <property type="match status" value="4"/>
</dbReference>
<evidence type="ECO:0000256" key="3">
    <source>
        <dbReference type="ARBA" id="ARBA00022777"/>
    </source>
</evidence>
<keyword evidence="5 7" id="KW-0067">ATP-binding</keyword>
<dbReference type="GO" id="GO:0000045">
    <property type="term" value="P:autophagosome assembly"/>
    <property type="evidence" value="ECO:0000318"/>
    <property type="project" value="GO_Central"/>
</dbReference>
<dbReference type="GO" id="GO:0004674">
    <property type="term" value="F:protein serine/threonine kinase activity"/>
    <property type="evidence" value="ECO:0000318"/>
    <property type="project" value="GO_Central"/>
</dbReference>
<dbReference type="Gene3D" id="1.10.510.10">
    <property type="entry name" value="Transferase(Phosphotransferase) domain 1"/>
    <property type="match status" value="1"/>
</dbReference>
<dbReference type="SUPFAM" id="SSF47473">
    <property type="entry name" value="EF-hand"/>
    <property type="match status" value="2"/>
</dbReference>
<feature type="domain" description="EF-hand" evidence="9">
    <location>
        <begin position="482"/>
        <end position="517"/>
    </location>
</feature>
<dbReference type="Gene3D" id="1.10.238.10">
    <property type="entry name" value="EF-hand"/>
    <property type="match status" value="2"/>
</dbReference>
<dbReference type="SUPFAM" id="SSF56112">
    <property type="entry name" value="Protein kinase-like (PK-like)"/>
    <property type="match status" value="1"/>
</dbReference>
<dbReference type="Proteomes" id="UP000000600">
    <property type="component" value="Unassembled WGS sequence"/>
</dbReference>
<dbReference type="HOGENOM" id="CLU_000288_37_6_1"/>
<dbReference type="InterPro" id="IPR017441">
    <property type="entry name" value="Protein_kinase_ATP_BS"/>
</dbReference>
<dbReference type="PROSITE" id="PS00018">
    <property type="entry name" value="EF_HAND_1"/>
    <property type="match status" value="3"/>
</dbReference>
<dbReference type="GO" id="GO:0016020">
    <property type="term" value="C:membrane"/>
    <property type="evidence" value="ECO:0000318"/>
    <property type="project" value="GO_Central"/>
</dbReference>
<dbReference type="AlphaFoldDB" id="A0BG21"/>
<dbReference type="CDD" id="cd00051">
    <property type="entry name" value="EFh"/>
    <property type="match status" value="2"/>
</dbReference>
<keyword evidence="11" id="KW-1185">Reference proteome</keyword>
<proteinExistence type="inferred from homology"/>
<evidence type="ECO:0000256" key="4">
    <source>
        <dbReference type="ARBA" id="ARBA00022837"/>
    </source>
</evidence>
<dbReference type="PROSITE" id="PS00107">
    <property type="entry name" value="PROTEIN_KINASE_ATP"/>
    <property type="match status" value="1"/>
</dbReference>
<dbReference type="GeneID" id="5010670"/>
<evidence type="ECO:0000259" key="9">
    <source>
        <dbReference type="PROSITE" id="PS50222"/>
    </source>
</evidence>
<dbReference type="InterPro" id="IPR011009">
    <property type="entry name" value="Kinase-like_dom_sf"/>
</dbReference>
<dbReference type="FunFam" id="1.10.510.10:FF:000737">
    <property type="entry name" value="Protein kinase, putative"/>
    <property type="match status" value="1"/>
</dbReference>
<dbReference type="InterPro" id="IPR018247">
    <property type="entry name" value="EF_Hand_1_Ca_BS"/>
</dbReference>
<dbReference type="eggNOG" id="KOG0597">
    <property type="taxonomic scope" value="Eukaryota"/>
</dbReference>
<feature type="domain" description="EF-hand" evidence="9">
    <location>
        <begin position="327"/>
        <end position="362"/>
    </location>
</feature>
<protein>
    <submittedName>
        <fullName evidence="10">Uncharacterized protein</fullName>
    </submittedName>
</protein>
<dbReference type="InterPro" id="IPR011992">
    <property type="entry name" value="EF-hand-dom_pair"/>
</dbReference>
<dbReference type="STRING" id="5888.A0BG21"/>
<dbReference type="Pfam" id="PF13499">
    <property type="entry name" value="EF-hand_7"/>
    <property type="match status" value="2"/>
</dbReference>
<gene>
    <name evidence="10" type="ORF">GSPATT00028523001</name>
</gene>
<reference evidence="10 11" key="1">
    <citation type="journal article" date="2006" name="Nature">
        <title>Global trends of whole-genome duplications revealed by the ciliate Paramecium tetraurelia.</title>
        <authorList>
            <consortium name="Genoscope"/>
            <person name="Aury J.-M."/>
            <person name="Jaillon O."/>
            <person name="Duret L."/>
            <person name="Noel B."/>
            <person name="Jubin C."/>
            <person name="Porcel B.M."/>
            <person name="Segurens B."/>
            <person name="Daubin V."/>
            <person name="Anthouard V."/>
            <person name="Aiach N."/>
            <person name="Arnaiz O."/>
            <person name="Billaut A."/>
            <person name="Beisson J."/>
            <person name="Blanc I."/>
            <person name="Bouhouche K."/>
            <person name="Camara F."/>
            <person name="Duharcourt S."/>
            <person name="Guigo R."/>
            <person name="Gogendeau D."/>
            <person name="Katinka M."/>
            <person name="Keller A.-M."/>
            <person name="Kissmehl R."/>
            <person name="Klotz C."/>
            <person name="Koll F."/>
            <person name="Le Moue A."/>
            <person name="Lepere C."/>
            <person name="Malinsky S."/>
            <person name="Nowacki M."/>
            <person name="Nowak J.K."/>
            <person name="Plattner H."/>
            <person name="Poulain J."/>
            <person name="Ruiz F."/>
            <person name="Serrano V."/>
            <person name="Zagulski M."/>
            <person name="Dessen P."/>
            <person name="Betermier M."/>
            <person name="Weissenbach J."/>
            <person name="Scarpelli C."/>
            <person name="Schachter V."/>
            <person name="Sperling L."/>
            <person name="Meyer E."/>
            <person name="Cohen J."/>
            <person name="Wincker P."/>
        </authorList>
    </citation>
    <scope>NUCLEOTIDE SEQUENCE [LARGE SCALE GENOMIC DNA]</scope>
    <source>
        <strain evidence="10 11">Stock d4-2</strain>
    </source>
</reference>
<evidence type="ECO:0000256" key="7">
    <source>
        <dbReference type="PROSITE-ProRule" id="PRU10141"/>
    </source>
</evidence>
<evidence type="ECO:0000256" key="2">
    <source>
        <dbReference type="ARBA" id="ARBA00022741"/>
    </source>
</evidence>
<dbReference type="InterPro" id="IPR000719">
    <property type="entry name" value="Prot_kinase_dom"/>
</dbReference>
<feature type="binding site" evidence="7">
    <location>
        <position position="41"/>
    </location>
    <ligand>
        <name>ATP</name>
        <dbReference type="ChEBI" id="CHEBI:30616"/>
    </ligand>
</feature>
<dbReference type="Pfam" id="PF00069">
    <property type="entry name" value="Pkinase"/>
    <property type="match status" value="1"/>
</dbReference>
<dbReference type="KEGG" id="ptm:GSPATT00028523001"/>
<dbReference type="EMBL" id="CT867992">
    <property type="protein sequence ID" value="CAK57488.1"/>
    <property type="molecule type" value="Genomic_DNA"/>
</dbReference>
<feature type="domain" description="EF-hand" evidence="9">
    <location>
        <begin position="446"/>
        <end position="481"/>
    </location>
</feature>
<sequence length="569" mass="66434">MKQIDKYSYNPKDMLGMGSTGTVVKAIDAMKNQYALRIIKKNSITDDEGLQCALLDEIKLMQKLKHPKIVQLVEVIQTDNNYYVVMEFCKQDLQTYLQQIHKLPESECIKLLIDLLEGFTELINHGIIHRGLKLTNILLTANGYKLADCGLTKCMENFKTDQSRKDEDFKFHSPQVLANSKYTSKCDIWSIGMVLYNVLYGYTAWSGTRIEQLLHNIEHKLLDFPDDQTSVSDDMKSFIEGCLAMEESERMNWDEVFKHKLVKDYFKNYQAHIKEEQIKFLMNELRQKIIKQSLNIRTLFQEFDENGDQTLQFSELVQLLHTIDQTLSRQDCQVIFKKLDLDGDHSVSLEEFEKWITDNNTKMAVISKVKGRQNQKMLSNKQIPSLKNIQNYPGKQKDMDPRNLQMGQQPFLGQSQSTPQMNKMPMQAFVFDPEKTIQKLQQTIQRFNINVHDLFQKFDQDLDGLLNFQEFAQLLIKIQRNAQPQELHAIFKIFDLNDDNFISFIEFRQILNLYQEMNQKQEAKFFNTGYQNSSIQNLIGSNLVNCPQLSNILTKKSNISRNALKYIIN</sequence>
<dbReference type="RefSeq" id="XP_001424886.1">
    <property type="nucleotide sequence ID" value="XM_001424849.1"/>
</dbReference>
<evidence type="ECO:0000256" key="1">
    <source>
        <dbReference type="ARBA" id="ARBA00022679"/>
    </source>
</evidence>
<dbReference type="FunFam" id="3.30.200.20:FF:000660">
    <property type="entry name" value="Uncharacterized protein"/>
    <property type="match status" value="1"/>
</dbReference>
<evidence type="ECO:0000313" key="11">
    <source>
        <dbReference type="Proteomes" id="UP000000600"/>
    </source>
</evidence>
<comment type="similarity">
    <text evidence="6">Belongs to the protein kinase superfamily. Ser/Thr protein kinase family. CDPK subfamily.</text>
</comment>
<evidence type="ECO:0000259" key="8">
    <source>
        <dbReference type="PROSITE" id="PS50011"/>
    </source>
</evidence>
<evidence type="ECO:0000313" key="10">
    <source>
        <dbReference type="EMBL" id="CAK57488.1"/>
    </source>
</evidence>
<dbReference type="PANTHER" id="PTHR24348">
    <property type="entry name" value="SERINE/THREONINE-PROTEIN KINASE UNC-51-RELATED"/>
    <property type="match status" value="1"/>
</dbReference>
<dbReference type="FunFam" id="1.10.238.10:FF:000631">
    <property type="entry name" value="Uncharacterized protein"/>
    <property type="match status" value="1"/>
</dbReference>
<dbReference type="GO" id="GO:0005737">
    <property type="term" value="C:cytoplasm"/>
    <property type="evidence" value="ECO:0000318"/>
    <property type="project" value="GO_Central"/>
</dbReference>
<organism evidence="10 11">
    <name type="scientific">Paramecium tetraurelia</name>
    <dbReference type="NCBI Taxonomy" id="5888"/>
    <lineage>
        <taxon>Eukaryota</taxon>
        <taxon>Sar</taxon>
        <taxon>Alveolata</taxon>
        <taxon>Ciliophora</taxon>
        <taxon>Intramacronucleata</taxon>
        <taxon>Oligohymenophorea</taxon>
        <taxon>Peniculida</taxon>
        <taxon>Parameciidae</taxon>
        <taxon>Paramecium</taxon>
    </lineage>
</organism>